<dbReference type="Proteomes" id="UP000306402">
    <property type="component" value="Unassembled WGS sequence"/>
</dbReference>
<dbReference type="RefSeq" id="WP_138364214.1">
    <property type="nucleotide sequence ID" value="NZ_VCEJ01000002.1"/>
</dbReference>
<sequence>MEFRIIDFYNDIVSEMPDKQVPYPEYNEPGQAPPLNPTPLVPGPDSPETNTGSRMDDDIPAQDIDEEDVGVIESENP</sequence>
<protein>
    <submittedName>
        <fullName evidence="2">Uncharacterized protein</fullName>
    </submittedName>
</protein>
<dbReference type="AlphaFoldDB" id="A0A5R9L366"/>
<feature type="region of interest" description="Disordered" evidence="1">
    <location>
        <begin position="15"/>
        <end position="77"/>
    </location>
</feature>
<evidence type="ECO:0000313" key="3">
    <source>
        <dbReference type="Proteomes" id="UP000306402"/>
    </source>
</evidence>
<dbReference type="EMBL" id="VCEJ01000002">
    <property type="protein sequence ID" value="TLV03006.1"/>
    <property type="molecule type" value="Genomic_DNA"/>
</dbReference>
<organism evidence="2 3">
    <name type="scientific">Dyadobacter luticola</name>
    <dbReference type="NCBI Taxonomy" id="1979387"/>
    <lineage>
        <taxon>Bacteria</taxon>
        <taxon>Pseudomonadati</taxon>
        <taxon>Bacteroidota</taxon>
        <taxon>Cytophagia</taxon>
        <taxon>Cytophagales</taxon>
        <taxon>Spirosomataceae</taxon>
        <taxon>Dyadobacter</taxon>
    </lineage>
</organism>
<gene>
    <name evidence="2" type="ORF">FEN17_05175</name>
</gene>
<proteinExistence type="predicted"/>
<dbReference type="OrthoDB" id="963327at2"/>
<feature type="compositionally biased region" description="Acidic residues" evidence="1">
    <location>
        <begin position="58"/>
        <end position="77"/>
    </location>
</feature>
<reference evidence="2 3" key="1">
    <citation type="submission" date="2019-05" db="EMBL/GenBank/DDBJ databases">
        <authorList>
            <person name="Qu J.-H."/>
        </authorList>
    </citation>
    <scope>NUCLEOTIDE SEQUENCE [LARGE SCALE GENOMIC DNA]</scope>
    <source>
        <strain evidence="2 3">T17</strain>
    </source>
</reference>
<keyword evidence="3" id="KW-1185">Reference proteome</keyword>
<comment type="caution">
    <text evidence="2">The sequence shown here is derived from an EMBL/GenBank/DDBJ whole genome shotgun (WGS) entry which is preliminary data.</text>
</comment>
<accession>A0A5R9L366</accession>
<feature type="compositionally biased region" description="Pro residues" evidence="1">
    <location>
        <begin position="31"/>
        <end position="45"/>
    </location>
</feature>
<evidence type="ECO:0000313" key="2">
    <source>
        <dbReference type="EMBL" id="TLV03006.1"/>
    </source>
</evidence>
<name>A0A5R9L366_9BACT</name>
<evidence type="ECO:0000256" key="1">
    <source>
        <dbReference type="SAM" id="MobiDB-lite"/>
    </source>
</evidence>